<name>A0A5B7EWQ0_PORTR</name>
<organism evidence="1 2">
    <name type="scientific">Portunus trituberculatus</name>
    <name type="common">Swimming crab</name>
    <name type="synonym">Neptunus trituberculatus</name>
    <dbReference type="NCBI Taxonomy" id="210409"/>
    <lineage>
        <taxon>Eukaryota</taxon>
        <taxon>Metazoa</taxon>
        <taxon>Ecdysozoa</taxon>
        <taxon>Arthropoda</taxon>
        <taxon>Crustacea</taxon>
        <taxon>Multicrustacea</taxon>
        <taxon>Malacostraca</taxon>
        <taxon>Eumalacostraca</taxon>
        <taxon>Eucarida</taxon>
        <taxon>Decapoda</taxon>
        <taxon>Pleocyemata</taxon>
        <taxon>Brachyura</taxon>
        <taxon>Eubrachyura</taxon>
        <taxon>Portunoidea</taxon>
        <taxon>Portunidae</taxon>
        <taxon>Portuninae</taxon>
        <taxon>Portunus</taxon>
    </lineage>
</organism>
<reference evidence="1 2" key="1">
    <citation type="submission" date="2019-05" db="EMBL/GenBank/DDBJ databases">
        <title>Another draft genome of Portunus trituberculatus and its Hox gene families provides insights of decapod evolution.</title>
        <authorList>
            <person name="Jeong J.-H."/>
            <person name="Song I."/>
            <person name="Kim S."/>
            <person name="Choi T."/>
            <person name="Kim D."/>
            <person name="Ryu S."/>
            <person name="Kim W."/>
        </authorList>
    </citation>
    <scope>NUCLEOTIDE SEQUENCE [LARGE SCALE GENOMIC DNA]</scope>
    <source>
        <tissue evidence="1">Muscle</tissue>
    </source>
</reference>
<dbReference type="AlphaFoldDB" id="A0A5B7EWQ0"/>
<proteinExistence type="predicted"/>
<protein>
    <submittedName>
        <fullName evidence="1">Uncharacterized protein</fullName>
    </submittedName>
</protein>
<accession>A0A5B7EWQ0</accession>
<keyword evidence="2" id="KW-1185">Reference proteome</keyword>
<gene>
    <name evidence="1" type="ORF">E2C01_031084</name>
</gene>
<sequence>MRRVAFTNIPSIHTSANRALRVILSLKSYNGVDVKKKNNEGKGAKQNLSSFRLKQGSCCESDER</sequence>
<comment type="caution">
    <text evidence="1">The sequence shown here is derived from an EMBL/GenBank/DDBJ whole genome shotgun (WGS) entry which is preliminary data.</text>
</comment>
<evidence type="ECO:0000313" key="2">
    <source>
        <dbReference type="Proteomes" id="UP000324222"/>
    </source>
</evidence>
<evidence type="ECO:0000313" key="1">
    <source>
        <dbReference type="EMBL" id="MPC37597.1"/>
    </source>
</evidence>
<dbReference type="Proteomes" id="UP000324222">
    <property type="component" value="Unassembled WGS sequence"/>
</dbReference>
<dbReference type="EMBL" id="VSRR010003829">
    <property type="protein sequence ID" value="MPC37597.1"/>
    <property type="molecule type" value="Genomic_DNA"/>
</dbReference>